<evidence type="ECO:0000259" key="1">
    <source>
        <dbReference type="SMART" id="SM00867"/>
    </source>
</evidence>
<evidence type="ECO:0000313" key="3">
    <source>
        <dbReference type="Proteomes" id="UP000649799"/>
    </source>
</evidence>
<dbReference type="SUPFAM" id="SSF101874">
    <property type="entry name" value="YceI-like"/>
    <property type="match status" value="1"/>
</dbReference>
<dbReference type="SMART" id="SM00867">
    <property type="entry name" value="YceI"/>
    <property type="match status" value="1"/>
</dbReference>
<dbReference type="RefSeq" id="WP_166145828.1">
    <property type="nucleotide sequence ID" value="NZ_JAANYN010000003.1"/>
</dbReference>
<accession>A0ABX0H514</accession>
<protein>
    <submittedName>
        <fullName evidence="2">YceI family protein</fullName>
    </submittedName>
</protein>
<gene>
    <name evidence="2" type="ORF">G9Q97_08955</name>
</gene>
<dbReference type="InterPro" id="IPR036761">
    <property type="entry name" value="TTHA0802/YceI-like_sf"/>
</dbReference>
<dbReference type="Proteomes" id="UP000649799">
    <property type="component" value="Unassembled WGS sequence"/>
</dbReference>
<dbReference type="Gene3D" id="2.40.128.110">
    <property type="entry name" value="Lipid/polyisoprenoid-binding, YceI-like"/>
    <property type="match status" value="1"/>
</dbReference>
<keyword evidence="3" id="KW-1185">Reference proteome</keyword>
<dbReference type="PANTHER" id="PTHR34406:SF1">
    <property type="entry name" value="PROTEIN YCEI"/>
    <property type="match status" value="1"/>
</dbReference>
<organism evidence="2 3">
    <name type="scientific">Cyclobacterium plantarum</name>
    <dbReference type="NCBI Taxonomy" id="2716263"/>
    <lineage>
        <taxon>Bacteria</taxon>
        <taxon>Pseudomonadati</taxon>
        <taxon>Bacteroidota</taxon>
        <taxon>Cytophagia</taxon>
        <taxon>Cytophagales</taxon>
        <taxon>Cyclobacteriaceae</taxon>
        <taxon>Cyclobacterium</taxon>
    </lineage>
</organism>
<reference evidence="2 3" key="1">
    <citation type="submission" date="2020-03" db="EMBL/GenBank/DDBJ databases">
        <title>Cyclobacterium plantarum sp. nov., a marine bacterium isolated from a coastal-marine wetland.</title>
        <authorList>
            <person name="Sanchez-Porro C."/>
            <person name="Ventosa A."/>
            <person name="Amoozegar M."/>
        </authorList>
    </citation>
    <scope>NUCLEOTIDE SEQUENCE [LARGE SCALE GENOMIC DNA]</scope>
    <source>
        <strain evidence="2 3">GBPx2</strain>
    </source>
</reference>
<evidence type="ECO:0000313" key="2">
    <source>
        <dbReference type="EMBL" id="NHE56939.1"/>
    </source>
</evidence>
<proteinExistence type="predicted"/>
<comment type="caution">
    <text evidence="2">The sequence shown here is derived from an EMBL/GenBank/DDBJ whole genome shotgun (WGS) entry which is preliminary data.</text>
</comment>
<dbReference type="Pfam" id="PF04264">
    <property type="entry name" value="YceI"/>
    <property type="match status" value="1"/>
</dbReference>
<dbReference type="EMBL" id="JAANYN010000003">
    <property type="protein sequence ID" value="NHE56939.1"/>
    <property type="molecule type" value="Genomic_DNA"/>
</dbReference>
<dbReference type="PANTHER" id="PTHR34406">
    <property type="entry name" value="PROTEIN YCEI"/>
    <property type="match status" value="1"/>
</dbReference>
<dbReference type="InterPro" id="IPR007372">
    <property type="entry name" value="Lipid/polyisoprenoid-bd_YceI"/>
</dbReference>
<name>A0ABX0H514_9BACT</name>
<sequence>MKISFLVVLWFWTLSPQPGDSHAIWEGTQEESHIKFNIRNLGLNVEGVFESFTTQVDYDNNQPSNSRFSAEIAVSSINTGINKRDNHLKQEEYFHVEKYPTISFQSTSVNTSGSNKLKVKGDLTIKGKTLPIDLEVNISESGGKTAFTISGQLDRRDFGVGGSSWVMSDDVYLDLYVEN</sequence>
<feature type="domain" description="Lipid/polyisoprenoid-binding YceI-like" evidence="1">
    <location>
        <begin position="24"/>
        <end position="178"/>
    </location>
</feature>